<organism evidence="2 3">
    <name type="scientific">Tritrichomonas musculus</name>
    <dbReference type="NCBI Taxonomy" id="1915356"/>
    <lineage>
        <taxon>Eukaryota</taxon>
        <taxon>Metamonada</taxon>
        <taxon>Parabasalia</taxon>
        <taxon>Tritrichomonadida</taxon>
        <taxon>Tritrichomonadidae</taxon>
        <taxon>Tritrichomonas</taxon>
    </lineage>
</organism>
<protein>
    <submittedName>
        <fullName evidence="2">Uncharacterized protein</fullName>
    </submittedName>
</protein>
<reference evidence="2 3" key="1">
    <citation type="submission" date="2024-04" db="EMBL/GenBank/DDBJ databases">
        <title>Tritrichomonas musculus Genome.</title>
        <authorList>
            <person name="Alves-Ferreira E."/>
            <person name="Grigg M."/>
            <person name="Lorenzi H."/>
            <person name="Galac M."/>
        </authorList>
    </citation>
    <scope>NUCLEOTIDE SEQUENCE [LARGE SCALE GENOMIC DNA]</scope>
    <source>
        <strain evidence="2 3">EAF2021</strain>
    </source>
</reference>
<sequence>MNLDLFSLNLKSKSKYTTPRIPKITNLVVEKKAKLYSTPSSAKKSRFVPPLAIPLSDLDDFEEKSDRKSSHIKFLTEQKDYSTPRSIQTFVMYNNGDTHYADSALKIQKNWRAYIKRRRFHKFVNFIISIRKKRMRFALHLWILSLKKPADVSITSYNQVISFMQIYGYIIKQGKNQGLITKDKFYNVNNFNQAMRTDFLFIQPRYPSKVIQRYQRSFYSPLISNIFSHWFSLASEKLALRRTSRPMQELSRKRSLFGPMFWTFYFWKRWAQFKKSGKIPSKKNQLFLTEWSIYISKKKKQKKLNKIADKLHQRYVKTVIISHLRINTASRSVYNKAFENVQKNHENLLMTTSLRAFNVLIATKQFKSNIKRRVIRAWYTVIDLQITSRMKESVLKYRGFLKCLKNSFKKWQNFVIEEELRSVYLHNLVIKNNLLMLKTFFLLKSDFPHFAFVSAFLDWKKLIEMNHDKRRFITWSLTKAKQKSNLQSVLNIFKQNLGIQSDPLNFPLFENNSKKRSIPYSNSTRKVNKKRLIKMKKRMNDELPIVKVCSTTLHQTNKAYSNLNDYEMCDVDWYTKSSSEEVKDLFFRMVLILSQLKKSPSFKKSLKSPNEKIEIIKKFRSDNLLYNMNELRVYRVHQDRQDLKRQSLMKQTLKRDISLLMAFDTHNAAISLHKISKKFEINQIPIEDVTSLKIKTKKKKGKSSKNSETDNSESIENLNENKVLKIQKDLKFYRPSTPGRDHASKDSNSDHPFLRPIESVKKSIDMNDRKYRRKPEDIFDVKESSATIHNLKLINKLNSTASQARFQLDSGYEQFSPLRQSLKATRMMSSREFLLKELSDMHDTATSELKKINECVEYEMYSKEELESLKNDDDLFEKPVFVPRLEEIPTVLNTTISPKGEIKNNNSETSINSNHSNVSDSILIKNENIDNDDSKSGTDFKLNDISISDLSKNFVNDPGYFEYTDGERAAMLTNKYLRVLELLIDDSSAKPKPPSLTNDSEKVETIEDENDKMRIHISSLIRKVIPQRFSPEDDDEEEEEETETSAPKTKKKRATKSAKKRKSLFEDPDQQFGTIIAADGVEYKKSNCPEFSNVAFNGNKVLTNTPWDTDKDGDKSASNSSSSKKLRKKKRKKKRNDSDSDDDNDSEYEDGDDAELNMTSLPKPTFKVPGFDDESHDSSSINNSASLLDQINTFLSSSYSTVDDQNHLIEKLRHEAESNKNNTGEMRRALMLLIDAVAHKYVLRQLDTNQHQMQISSLVDVDGAMSSRSQMTSEDESSFSTIIIQKKLQKNKYQVLKKFAAFDTESRQVDPPEIIERKFTFTKDLLAAIAENAKFASTLKMKYYKDISKLKLPFNGMKSLERRIREKLASFNQNHIVKSSAAYNCNENDENEVILSIGDVSDKKKQVKKVKKIGTRPVTVMSKKYTVKKNSDIIKLEINSRPRTPLIDGCLKPEPGKVKVVKKPMVNKRKPQFTKMAPNFPTQSPEFFVAKDFNEDNQKLNNTKKGSRTITLSGPPAKLKWNPNSDRINITDEDVDFFMFVTPYVMPPEILNSILDQKEKKK</sequence>
<feature type="region of interest" description="Disordered" evidence="1">
    <location>
        <begin position="1026"/>
        <end position="1065"/>
    </location>
</feature>
<dbReference type="PROSITE" id="PS50096">
    <property type="entry name" value="IQ"/>
    <property type="match status" value="1"/>
</dbReference>
<evidence type="ECO:0000313" key="2">
    <source>
        <dbReference type="EMBL" id="KAK8888112.1"/>
    </source>
</evidence>
<evidence type="ECO:0000313" key="3">
    <source>
        <dbReference type="Proteomes" id="UP001470230"/>
    </source>
</evidence>
<dbReference type="EMBL" id="JAPFFF010000006">
    <property type="protein sequence ID" value="KAK8888112.1"/>
    <property type="molecule type" value="Genomic_DNA"/>
</dbReference>
<feature type="region of interest" description="Disordered" evidence="1">
    <location>
        <begin position="734"/>
        <end position="759"/>
    </location>
</feature>
<dbReference type="Proteomes" id="UP001470230">
    <property type="component" value="Unassembled WGS sequence"/>
</dbReference>
<feature type="region of interest" description="Disordered" evidence="1">
    <location>
        <begin position="695"/>
        <end position="718"/>
    </location>
</feature>
<feature type="compositionally biased region" description="Acidic residues" evidence="1">
    <location>
        <begin position="1139"/>
        <end position="1155"/>
    </location>
</feature>
<feature type="region of interest" description="Disordered" evidence="1">
    <location>
        <begin position="987"/>
        <end position="1008"/>
    </location>
</feature>
<comment type="caution">
    <text evidence="2">The sequence shown here is derived from an EMBL/GenBank/DDBJ whole genome shotgun (WGS) entry which is preliminary data.</text>
</comment>
<evidence type="ECO:0000256" key="1">
    <source>
        <dbReference type="SAM" id="MobiDB-lite"/>
    </source>
</evidence>
<accession>A0ABR2KAF6</accession>
<feature type="compositionally biased region" description="Basic residues" evidence="1">
    <location>
        <begin position="1124"/>
        <end position="1135"/>
    </location>
</feature>
<feature type="compositionally biased region" description="Basic and acidic residues" evidence="1">
    <location>
        <begin position="739"/>
        <end position="759"/>
    </location>
</feature>
<proteinExistence type="predicted"/>
<gene>
    <name evidence="2" type="ORF">M9Y10_039173</name>
</gene>
<name>A0ABR2KAF6_9EUKA</name>
<feature type="compositionally biased region" description="Basic residues" evidence="1">
    <location>
        <begin position="1048"/>
        <end position="1062"/>
    </location>
</feature>
<feature type="region of interest" description="Disordered" evidence="1">
    <location>
        <begin position="1103"/>
        <end position="1180"/>
    </location>
</feature>
<feature type="compositionally biased region" description="Acidic residues" evidence="1">
    <location>
        <begin position="1032"/>
        <end position="1043"/>
    </location>
</feature>
<keyword evidence="3" id="KW-1185">Reference proteome</keyword>